<dbReference type="SUPFAM" id="SSF51338">
    <property type="entry name" value="Composite domain of metallo-dependent hydrolases"/>
    <property type="match status" value="1"/>
</dbReference>
<evidence type="ECO:0000256" key="13">
    <source>
        <dbReference type="RuleBase" id="RU004158"/>
    </source>
</evidence>
<dbReference type="PROSITE" id="PS00145">
    <property type="entry name" value="UREASE_2"/>
    <property type="match status" value="1"/>
</dbReference>
<evidence type="ECO:0000256" key="10">
    <source>
        <dbReference type="PIRSR" id="PIRSR611612-52"/>
    </source>
</evidence>
<evidence type="ECO:0000256" key="2">
    <source>
        <dbReference type="ARBA" id="ARBA00022596"/>
    </source>
</evidence>
<dbReference type="PANTHER" id="PTHR43440">
    <property type="entry name" value="UREASE"/>
    <property type="match status" value="1"/>
</dbReference>
<dbReference type="PROSITE" id="PS01120">
    <property type="entry name" value="UREASE_1"/>
    <property type="match status" value="1"/>
</dbReference>
<dbReference type="InterPro" id="IPR006680">
    <property type="entry name" value="Amidohydro-rel"/>
</dbReference>
<dbReference type="InterPro" id="IPR005848">
    <property type="entry name" value="Urease_asu"/>
</dbReference>
<sequence length="566" mass="58737">MRISRDAYAAIFGPTAGDQIRLGDTDLWIEIEQDLTVGGEESVFGGGKSIRESGNQSLVTSAEGALDTVITNVVVLDHWGIVRADVGIRHGRIVGVGRSGNPDIADGVDPALVIGPGTDVISGEGKILTAGGFDSHVHLLSPSQVHEALAAGLTTLGGGGTGPSEGSKATTVTPGAWHLEQAHRSLDDLPVNVLLLGKGNTVSAAAFEEQALAGAGGYKVHEDWGSTPAAVDAALRGAEEWGLQVALHSDSLNESGFVASTVAAIGGRSISAFHVEGAGGGHAPDILTIAGLPHVLPGSTNPTLPHTVNTVAEHLDMLMVCHHLNPAVPEDLAFAESRIRATTIAAEDHLHDLGAISITSSDAQAMGRIGEVVTRTWQVAHVMKHVRGELSGGLPADNFRARRYVAKYTINPAISHGVDHEIGSVEVGKLADLVLWDPRFFGVRPSVVIKGGGIVVGALGDPNASIPTPQPVLMRPALYHSSGAARSQSYVAQAALDTGLAERLGLRHELVACRSTRDVGKAQMIMNDALPVIEVDAETHAITVDGSLITPAPASVLPLAQLYAMF</sequence>
<feature type="binding site" evidence="6 9">
    <location>
        <position position="362"/>
    </location>
    <ligand>
        <name>Ni(2+)</name>
        <dbReference type="ChEBI" id="CHEBI:49786"/>
        <label>1</label>
    </ligand>
</feature>
<comment type="pathway">
    <text evidence="1 6">Nitrogen metabolism; urea degradation; CO(2) and NH(3) from urea (urease route): step 1/1.</text>
</comment>
<keyword evidence="3 6" id="KW-0479">Metal-binding</keyword>
<evidence type="ECO:0000256" key="12">
    <source>
        <dbReference type="RuleBase" id="RU000510"/>
    </source>
</evidence>
<protein>
    <recommendedName>
        <fullName evidence="6 7">Urease subunit alpha</fullName>
        <ecNumber evidence="6 7">3.5.1.5</ecNumber>
    </recommendedName>
    <alternativeName>
        <fullName evidence="6">Urea amidohydrolase subunit alpha</fullName>
    </alternativeName>
</protein>
<evidence type="ECO:0000256" key="7">
    <source>
        <dbReference type="NCBIfam" id="TIGR01792"/>
    </source>
</evidence>
<dbReference type="GO" id="GO:0009039">
    <property type="term" value="F:urease activity"/>
    <property type="evidence" value="ECO:0007669"/>
    <property type="project" value="UniProtKB-UniRule"/>
</dbReference>
<dbReference type="PROSITE" id="PS51368">
    <property type="entry name" value="UREASE_3"/>
    <property type="match status" value="1"/>
</dbReference>
<evidence type="ECO:0000256" key="9">
    <source>
        <dbReference type="PIRSR" id="PIRSR611612-51"/>
    </source>
</evidence>
<keyword evidence="2 6" id="KW-0533">Nickel</keyword>
<evidence type="ECO:0000256" key="6">
    <source>
        <dbReference type="HAMAP-Rule" id="MF_01953"/>
    </source>
</evidence>
<dbReference type="Pfam" id="PF01979">
    <property type="entry name" value="Amidohydro_1"/>
    <property type="match status" value="1"/>
</dbReference>
<dbReference type="GO" id="GO:0016151">
    <property type="term" value="F:nickel cation binding"/>
    <property type="evidence" value="ECO:0007669"/>
    <property type="project" value="UniProtKB-UniRule"/>
</dbReference>
<evidence type="ECO:0000313" key="16">
    <source>
        <dbReference type="Proteomes" id="UP000198825"/>
    </source>
</evidence>
<dbReference type="InterPro" id="IPR029754">
    <property type="entry name" value="Urease_Ni-bd"/>
</dbReference>
<keyword evidence="6 11" id="KW-0963">Cytoplasm</keyword>
<dbReference type="Pfam" id="PF00449">
    <property type="entry name" value="Urease_alpha"/>
    <property type="match status" value="1"/>
</dbReference>
<evidence type="ECO:0000256" key="3">
    <source>
        <dbReference type="ARBA" id="ARBA00022723"/>
    </source>
</evidence>
<evidence type="ECO:0000256" key="5">
    <source>
        <dbReference type="ARBA" id="ARBA00047778"/>
    </source>
</evidence>
<dbReference type="EMBL" id="LT629799">
    <property type="protein sequence ID" value="SDU95752.1"/>
    <property type="molecule type" value="Genomic_DNA"/>
</dbReference>
<evidence type="ECO:0000313" key="15">
    <source>
        <dbReference type="EMBL" id="SDU95752.1"/>
    </source>
</evidence>
<feature type="binding site" evidence="6 9">
    <location>
        <position position="136"/>
    </location>
    <ligand>
        <name>Ni(2+)</name>
        <dbReference type="ChEBI" id="CHEBI:49786"/>
        <label>1</label>
    </ligand>
</feature>
<comment type="PTM">
    <text evidence="8">Carbamylation allows a single lysine to coordinate two nickel ions.</text>
</comment>
<feature type="active site" description="Proton donor" evidence="6 10">
    <location>
        <position position="322"/>
    </location>
</feature>
<feature type="binding site" evidence="6 11">
    <location>
        <position position="221"/>
    </location>
    <ligand>
        <name>substrate</name>
    </ligand>
</feature>
<dbReference type="PANTHER" id="PTHR43440:SF1">
    <property type="entry name" value="UREASE"/>
    <property type="match status" value="1"/>
</dbReference>
<comment type="PTM">
    <text evidence="6">Carboxylation allows a single lysine to coordinate two nickel ions.</text>
</comment>
<dbReference type="InterPro" id="IPR017951">
    <property type="entry name" value="Urease_asu_c"/>
</dbReference>
<dbReference type="Gene3D" id="3.20.20.140">
    <property type="entry name" value="Metal-dependent hydrolases"/>
    <property type="match status" value="1"/>
</dbReference>
<feature type="modified residue" description="N6-carboxylysine" evidence="6 8">
    <location>
        <position position="219"/>
    </location>
</feature>
<feature type="binding site" evidence="6 9">
    <location>
        <position position="274"/>
    </location>
    <ligand>
        <name>Ni(2+)</name>
        <dbReference type="ChEBI" id="CHEBI:49786"/>
        <label>2</label>
    </ligand>
</feature>
<keyword evidence="4 6" id="KW-0378">Hydrolase</keyword>
<feature type="domain" description="Urease" evidence="14">
    <location>
        <begin position="131"/>
        <end position="566"/>
    </location>
</feature>
<proteinExistence type="inferred from homology"/>
<evidence type="ECO:0000256" key="4">
    <source>
        <dbReference type="ARBA" id="ARBA00022801"/>
    </source>
</evidence>
<dbReference type="Gene3D" id="2.30.40.10">
    <property type="entry name" value="Urease, subunit C, domain 1"/>
    <property type="match status" value="1"/>
</dbReference>
<organism evidence="15 16">
    <name type="scientific">Microlunatus sagamiharensis</name>
    <dbReference type="NCBI Taxonomy" id="546874"/>
    <lineage>
        <taxon>Bacteria</taxon>
        <taxon>Bacillati</taxon>
        <taxon>Actinomycetota</taxon>
        <taxon>Actinomycetes</taxon>
        <taxon>Propionibacteriales</taxon>
        <taxon>Propionibacteriaceae</taxon>
        <taxon>Microlunatus</taxon>
    </lineage>
</organism>
<dbReference type="UniPathway" id="UPA00258">
    <property type="reaction ID" value="UER00370"/>
</dbReference>
<dbReference type="GO" id="GO:0005737">
    <property type="term" value="C:cytoplasm"/>
    <property type="evidence" value="ECO:0007669"/>
    <property type="project" value="UniProtKB-SubCell"/>
</dbReference>
<dbReference type="InterPro" id="IPR050112">
    <property type="entry name" value="Urease_alpha_subunit"/>
</dbReference>
<dbReference type="GO" id="GO:0043419">
    <property type="term" value="P:urea catabolic process"/>
    <property type="evidence" value="ECO:0007669"/>
    <property type="project" value="UniProtKB-UniRule"/>
</dbReference>
<dbReference type="EC" id="3.5.1.5" evidence="6 7"/>
<evidence type="ECO:0000259" key="14">
    <source>
        <dbReference type="PROSITE" id="PS51368"/>
    </source>
</evidence>
<feature type="binding site" evidence="6 9">
    <location>
        <position position="248"/>
    </location>
    <ligand>
        <name>Ni(2+)</name>
        <dbReference type="ChEBI" id="CHEBI:49786"/>
        <label>2</label>
    </ligand>
</feature>
<dbReference type="InterPro" id="IPR032466">
    <property type="entry name" value="Metal_Hydrolase"/>
</dbReference>
<name>A0A1H2MRL4_9ACTN</name>
<dbReference type="SUPFAM" id="SSF51556">
    <property type="entry name" value="Metallo-dependent hydrolases"/>
    <property type="match status" value="1"/>
</dbReference>
<dbReference type="PRINTS" id="PR01752">
    <property type="entry name" value="UREASE"/>
</dbReference>
<comment type="cofactor">
    <cofactor evidence="6 9 12">
        <name>Ni cation</name>
        <dbReference type="ChEBI" id="CHEBI:25516"/>
    </cofactor>
    <text evidence="6 9 12">Binds 2 nickel ions per subunit.</text>
</comment>
<dbReference type="InterPro" id="IPR017950">
    <property type="entry name" value="Urease_AS"/>
</dbReference>
<dbReference type="AlphaFoldDB" id="A0A1H2MRL4"/>
<dbReference type="InterPro" id="IPR011612">
    <property type="entry name" value="Urease_alpha_N_dom"/>
</dbReference>
<dbReference type="STRING" id="546874.SAMN04488544_2567"/>
<dbReference type="RefSeq" id="WP_197680432.1">
    <property type="nucleotide sequence ID" value="NZ_LT629799.1"/>
</dbReference>
<accession>A0A1H2MRL4</accession>
<dbReference type="NCBIfam" id="NF009685">
    <property type="entry name" value="PRK13206.1"/>
    <property type="match status" value="1"/>
</dbReference>
<evidence type="ECO:0000256" key="8">
    <source>
        <dbReference type="PIRSR" id="PIRSR611612-50"/>
    </source>
</evidence>
<dbReference type="Proteomes" id="UP000198825">
    <property type="component" value="Chromosome I"/>
</dbReference>
<feature type="binding site" description="via carbamate group" evidence="6 9">
    <location>
        <position position="219"/>
    </location>
    <ligand>
        <name>Ni(2+)</name>
        <dbReference type="ChEBI" id="CHEBI:49786"/>
        <label>1</label>
    </ligand>
</feature>
<feature type="binding site" evidence="6 9">
    <location>
        <position position="138"/>
    </location>
    <ligand>
        <name>Ni(2+)</name>
        <dbReference type="ChEBI" id="CHEBI:49786"/>
        <label>1</label>
    </ligand>
</feature>
<comment type="subunit">
    <text evidence="6">Heterotrimer of UreA (gamma), UreB (beta) and UreC (alpha) subunits. Three heterotrimers associate to form the active enzyme.</text>
</comment>
<comment type="subcellular location">
    <subcellularLocation>
        <location evidence="6 11">Cytoplasm</location>
    </subcellularLocation>
</comment>
<keyword evidence="16" id="KW-1185">Reference proteome</keyword>
<evidence type="ECO:0000256" key="11">
    <source>
        <dbReference type="PROSITE-ProRule" id="PRU00700"/>
    </source>
</evidence>
<dbReference type="InterPro" id="IPR011059">
    <property type="entry name" value="Metal-dep_hydrolase_composite"/>
</dbReference>
<dbReference type="HAMAP" id="MF_01953">
    <property type="entry name" value="Urease_alpha"/>
    <property type="match status" value="1"/>
</dbReference>
<gene>
    <name evidence="6" type="primary">ureC</name>
    <name evidence="15" type="ORF">SAMN04488544_2567</name>
</gene>
<evidence type="ECO:0000256" key="1">
    <source>
        <dbReference type="ARBA" id="ARBA00004897"/>
    </source>
</evidence>
<reference evidence="16" key="1">
    <citation type="submission" date="2016-10" db="EMBL/GenBank/DDBJ databases">
        <authorList>
            <person name="Varghese N."/>
            <person name="Submissions S."/>
        </authorList>
    </citation>
    <scope>NUCLEOTIDE SEQUENCE [LARGE SCALE GENOMIC DNA]</scope>
    <source>
        <strain evidence="16">DSM 21743</strain>
    </source>
</reference>
<comment type="catalytic activity">
    <reaction evidence="5 6 12">
        <text>urea + 2 H2O + H(+) = hydrogencarbonate + 2 NH4(+)</text>
        <dbReference type="Rhea" id="RHEA:20557"/>
        <dbReference type="ChEBI" id="CHEBI:15377"/>
        <dbReference type="ChEBI" id="CHEBI:15378"/>
        <dbReference type="ChEBI" id="CHEBI:16199"/>
        <dbReference type="ChEBI" id="CHEBI:17544"/>
        <dbReference type="ChEBI" id="CHEBI:28938"/>
        <dbReference type="EC" id="3.5.1.5"/>
    </reaction>
</comment>
<comment type="similarity">
    <text evidence="6 13">Belongs to the metallo-dependent hydrolases superfamily. Urease alpha subunit family.</text>
</comment>
<dbReference type="NCBIfam" id="NF009686">
    <property type="entry name" value="PRK13207.1"/>
    <property type="match status" value="1"/>
</dbReference>
<feature type="binding site" description="via carbamate group" evidence="6 9">
    <location>
        <position position="219"/>
    </location>
    <ligand>
        <name>Ni(2+)</name>
        <dbReference type="ChEBI" id="CHEBI:49786"/>
        <label>2</label>
    </ligand>
</feature>
<dbReference type="NCBIfam" id="TIGR01792">
    <property type="entry name" value="urease_alph"/>
    <property type="match status" value="1"/>
</dbReference>